<dbReference type="Pfam" id="PF07343">
    <property type="entry name" value="DUF1475"/>
    <property type="match status" value="1"/>
</dbReference>
<dbReference type="Proteomes" id="UP000245207">
    <property type="component" value="Unassembled WGS sequence"/>
</dbReference>
<accession>A0A2U1NK56</accession>
<sequence>MASSLFVALKTLFVILTCIMAAAWMQVAVYDVCIDLIFIAAWFFYKESSWIKTLVFSFIIFWCGRSPFFSHLRTLFLALVQCMILKGFDLDFVLIVRRLATLVTCAYIAIQFFKLSPEEYSKDPLYFVLARHKKGDVMGYTRQHSVVVAKVIVVALGCSLVGYIIHAFSVDGSPFQAELLTP</sequence>
<evidence type="ECO:0000313" key="3">
    <source>
        <dbReference type="Proteomes" id="UP000245207"/>
    </source>
</evidence>
<dbReference type="InterPro" id="IPR009943">
    <property type="entry name" value="DUF1475"/>
</dbReference>
<name>A0A2U1NK56_ARTAN</name>
<dbReference type="EMBL" id="PKPP01002659">
    <property type="protein sequence ID" value="PWA73889.1"/>
    <property type="molecule type" value="Genomic_DNA"/>
</dbReference>
<dbReference type="AlphaFoldDB" id="A0A2U1NK56"/>
<dbReference type="PANTHER" id="PTHR36318">
    <property type="entry name" value="OS06G0581300 PROTEIN"/>
    <property type="match status" value="1"/>
</dbReference>
<dbReference type="PANTHER" id="PTHR36318:SF5">
    <property type="entry name" value="TRANSMEMBRANE PROTEIN"/>
    <property type="match status" value="1"/>
</dbReference>
<gene>
    <name evidence="2" type="ORF">CTI12_AA242470</name>
</gene>
<comment type="caution">
    <text evidence="2">The sequence shown here is derived from an EMBL/GenBank/DDBJ whole genome shotgun (WGS) entry which is preliminary data.</text>
</comment>
<keyword evidence="1" id="KW-0472">Membrane</keyword>
<keyword evidence="3" id="KW-1185">Reference proteome</keyword>
<feature type="transmembrane region" description="Helical" evidence="1">
    <location>
        <begin position="147"/>
        <end position="165"/>
    </location>
</feature>
<feature type="transmembrane region" description="Helical" evidence="1">
    <location>
        <begin position="54"/>
        <end position="72"/>
    </location>
</feature>
<protein>
    <submittedName>
        <fullName evidence="2">Uncharacterized protein</fullName>
    </submittedName>
</protein>
<keyword evidence="1" id="KW-0812">Transmembrane</keyword>
<feature type="transmembrane region" description="Helical" evidence="1">
    <location>
        <begin position="12"/>
        <end position="45"/>
    </location>
</feature>
<organism evidence="2 3">
    <name type="scientific">Artemisia annua</name>
    <name type="common">Sweet wormwood</name>
    <dbReference type="NCBI Taxonomy" id="35608"/>
    <lineage>
        <taxon>Eukaryota</taxon>
        <taxon>Viridiplantae</taxon>
        <taxon>Streptophyta</taxon>
        <taxon>Embryophyta</taxon>
        <taxon>Tracheophyta</taxon>
        <taxon>Spermatophyta</taxon>
        <taxon>Magnoliopsida</taxon>
        <taxon>eudicotyledons</taxon>
        <taxon>Gunneridae</taxon>
        <taxon>Pentapetalae</taxon>
        <taxon>asterids</taxon>
        <taxon>campanulids</taxon>
        <taxon>Asterales</taxon>
        <taxon>Asteraceae</taxon>
        <taxon>Asteroideae</taxon>
        <taxon>Anthemideae</taxon>
        <taxon>Artemisiinae</taxon>
        <taxon>Artemisia</taxon>
    </lineage>
</organism>
<evidence type="ECO:0000256" key="1">
    <source>
        <dbReference type="SAM" id="Phobius"/>
    </source>
</evidence>
<proteinExistence type="predicted"/>
<reference evidence="2 3" key="1">
    <citation type="journal article" date="2018" name="Mol. Plant">
        <title>The genome of Artemisia annua provides insight into the evolution of Asteraceae family and artemisinin biosynthesis.</title>
        <authorList>
            <person name="Shen Q."/>
            <person name="Zhang L."/>
            <person name="Liao Z."/>
            <person name="Wang S."/>
            <person name="Yan T."/>
            <person name="Shi P."/>
            <person name="Liu M."/>
            <person name="Fu X."/>
            <person name="Pan Q."/>
            <person name="Wang Y."/>
            <person name="Lv Z."/>
            <person name="Lu X."/>
            <person name="Zhang F."/>
            <person name="Jiang W."/>
            <person name="Ma Y."/>
            <person name="Chen M."/>
            <person name="Hao X."/>
            <person name="Li L."/>
            <person name="Tang Y."/>
            <person name="Lv G."/>
            <person name="Zhou Y."/>
            <person name="Sun X."/>
            <person name="Brodelius P.E."/>
            <person name="Rose J.K.C."/>
            <person name="Tang K."/>
        </authorList>
    </citation>
    <scope>NUCLEOTIDE SEQUENCE [LARGE SCALE GENOMIC DNA]</scope>
    <source>
        <strain evidence="3">cv. Huhao1</strain>
        <tissue evidence="2">Leaf</tissue>
    </source>
</reference>
<keyword evidence="1" id="KW-1133">Transmembrane helix</keyword>
<evidence type="ECO:0000313" key="2">
    <source>
        <dbReference type="EMBL" id="PWA73889.1"/>
    </source>
</evidence>
<dbReference type="STRING" id="35608.A0A2U1NK56"/>